<name>A0ABU5RRL9_9CYAN</name>
<accession>A0ABU5RRL9</accession>
<evidence type="ECO:0000259" key="1">
    <source>
        <dbReference type="Pfam" id="PF04784"/>
    </source>
</evidence>
<gene>
    <name evidence="2" type="ORF">VB738_04000</name>
</gene>
<evidence type="ECO:0000313" key="3">
    <source>
        <dbReference type="Proteomes" id="UP001304461"/>
    </source>
</evidence>
<dbReference type="RefSeq" id="WP_323304524.1">
    <property type="nucleotide sequence ID" value="NZ_JAYGHX010000002.1"/>
</dbReference>
<dbReference type="PANTHER" id="PTHR46361">
    <property type="entry name" value="ELECTRON CARRIER/ PROTEIN DISULFIDE OXIDOREDUCTASE"/>
    <property type="match status" value="1"/>
</dbReference>
<dbReference type="Pfam" id="PF04784">
    <property type="entry name" value="DUF547"/>
    <property type="match status" value="1"/>
</dbReference>
<sequence length="228" mass="25913">MVDVAVWDGLLRRHVDGEGRVDYAAWQGHGAEELEGWLAAQRPFDPDPGTGPEAFALWINLYNALVIRQVLARFPLASIRPSIAGVPNWPAFLAFFSRPVISLQGQPLSLDRIEHGLLRPRFADPRFHFALVCAARGCPLLRPEAYHPERIAAQLEEDASRFLRNPLKLRFDPVRRTLHCSRILQWYRRDFLAAAPTIAAYVGRHRPDLDLPADVRIAWLPYDWALNG</sequence>
<comment type="caution">
    <text evidence="2">The sequence shown here is derived from an EMBL/GenBank/DDBJ whole genome shotgun (WGS) entry which is preliminary data.</text>
</comment>
<dbReference type="Proteomes" id="UP001304461">
    <property type="component" value="Unassembled WGS sequence"/>
</dbReference>
<keyword evidence="3" id="KW-1185">Reference proteome</keyword>
<evidence type="ECO:0000313" key="2">
    <source>
        <dbReference type="EMBL" id="MEA5390420.1"/>
    </source>
</evidence>
<organism evidence="2 3">
    <name type="scientific">Cyanobium gracile UHCC 0139</name>
    <dbReference type="NCBI Taxonomy" id="3110308"/>
    <lineage>
        <taxon>Bacteria</taxon>
        <taxon>Bacillati</taxon>
        <taxon>Cyanobacteriota</taxon>
        <taxon>Cyanophyceae</taxon>
        <taxon>Synechococcales</taxon>
        <taxon>Prochlorococcaceae</taxon>
        <taxon>Cyanobium</taxon>
    </lineage>
</organism>
<protein>
    <submittedName>
        <fullName evidence="2">DUF547 domain-containing protein</fullName>
    </submittedName>
</protein>
<reference evidence="2 3" key="1">
    <citation type="submission" date="2023-12" db="EMBL/GenBank/DDBJ databases">
        <title>Baltic Sea Cyanobacteria.</title>
        <authorList>
            <person name="Delbaje E."/>
            <person name="Fewer D.P."/>
            <person name="Shishido T.K."/>
        </authorList>
    </citation>
    <scope>NUCLEOTIDE SEQUENCE [LARGE SCALE GENOMIC DNA]</scope>
    <source>
        <strain evidence="2 3">UHCC 0139</strain>
    </source>
</reference>
<proteinExistence type="predicted"/>
<dbReference type="PANTHER" id="PTHR46361:SF3">
    <property type="entry name" value="ELECTRON CARRIER_ PROTEIN DISULFIDE OXIDOREDUCTASE"/>
    <property type="match status" value="1"/>
</dbReference>
<dbReference type="InterPro" id="IPR006869">
    <property type="entry name" value="DUF547"/>
</dbReference>
<dbReference type="EMBL" id="JAYGHX010000002">
    <property type="protein sequence ID" value="MEA5390420.1"/>
    <property type="molecule type" value="Genomic_DNA"/>
</dbReference>
<feature type="domain" description="DUF547" evidence="1">
    <location>
        <begin position="53"/>
        <end position="163"/>
    </location>
</feature>